<evidence type="ECO:0000313" key="8">
    <source>
        <dbReference type="EMBL" id="MFC6903875.1"/>
    </source>
</evidence>
<evidence type="ECO:0000256" key="6">
    <source>
        <dbReference type="ARBA" id="ARBA00047561"/>
    </source>
</evidence>
<comment type="pathway">
    <text evidence="1">Porphyrin-containing compound metabolism; siroheme biosynthesis; sirohydrochlorin from precorrin-2: step 1/1.</text>
</comment>
<dbReference type="InterPro" id="IPR006367">
    <property type="entry name" value="Sirohaem_synthase_N"/>
</dbReference>
<organism evidence="8 9">
    <name type="scientific">Halalkalicoccus tibetensis</name>
    <dbReference type="NCBI Taxonomy" id="175632"/>
    <lineage>
        <taxon>Archaea</taxon>
        <taxon>Methanobacteriati</taxon>
        <taxon>Methanobacteriota</taxon>
        <taxon>Stenosarchaea group</taxon>
        <taxon>Halobacteria</taxon>
        <taxon>Halobacteriales</taxon>
        <taxon>Halococcaceae</taxon>
        <taxon>Halalkalicoccus</taxon>
    </lineage>
</organism>
<keyword evidence="5" id="KW-0627">Porphyrin biosynthesis</keyword>
<accession>A0ABD5UXJ9</accession>
<dbReference type="Proteomes" id="UP001596312">
    <property type="component" value="Unassembled WGS sequence"/>
</dbReference>
<dbReference type="Gene3D" id="3.30.160.110">
    <property type="entry name" value="Siroheme synthase, domain 2"/>
    <property type="match status" value="1"/>
</dbReference>
<protein>
    <recommendedName>
        <fullName evidence="2">precorrin-2 dehydrogenase</fullName>
        <ecNumber evidence="2">1.3.1.76</ecNumber>
    </recommendedName>
</protein>
<proteinExistence type="predicted"/>
<comment type="caution">
    <text evidence="8">The sequence shown here is derived from an EMBL/GenBank/DDBJ whole genome shotgun (WGS) entry which is preliminary data.</text>
</comment>
<dbReference type="NCBIfam" id="TIGR01470">
    <property type="entry name" value="cysG_Nterm"/>
    <property type="match status" value="1"/>
</dbReference>
<dbReference type="PANTHER" id="PTHR35330">
    <property type="entry name" value="SIROHEME BIOSYNTHESIS PROTEIN MET8"/>
    <property type="match status" value="1"/>
</dbReference>
<dbReference type="Gene3D" id="3.40.50.720">
    <property type="entry name" value="NAD(P)-binding Rossmann-like Domain"/>
    <property type="match status" value="1"/>
</dbReference>
<dbReference type="GO" id="GO:0043115">
    <property type="term" value="F:precorrin-2 dehydrogenase activity"/>
    <property type="evidence" value="ECO:0007669"/>
    <property type="project" value="UniProtKB-EC"/>
</dbReference>
<dbReference type="InterPro" id="IPR028281">
    <property type="entry name" value="Sirohaem_synthase_central"/>
</dbReference>
<dbReference type="InterPro" id="IPR028161">
    <property type="entry name" value="Met8-like"/>
</dbReference>
<dbReference type="AlphaFoldDB" id="A0ABD5UXJ9"/>
<evidence type="ECO:0000256" key="3">
    <source>
        <dbReference type="ARBA" id="ARBA00023002"/>
    </source>
</evidence>
<dbReference type="Pfam" id="PF13241">
    <property type="entry name" value="NAD_binding_7"/>
    <property type="match status" value="1"/>
</dbReference>
<reference evidence="8 9" key="1">
    <citation type="journal article" date="2019" name="Int. J. Syst. Evol. Microbiol.">
        <title>The Global Catalogue of Microorganisms (GCM) 10K type strain sequencing project: providing services to taxonomists for standard genome sequencing and annotation.</title>
        <authorList>
            <consortium name="The Broad Institute Genomics Platform"/>
            <consortium name="The Broad Institute Genome Sequencing Center for Infectious Disease"/>
            <person name="Wu L."/>
            <person name="Ma J."/>
        </authorList>
    </citation>
    <scope>NUCLEOTIDE SEQUENCE [LARGE SCALE GENOMIC DNA]</scope>
    <source>
        <strain evidence="8 9">CGMCC 1.3240</strain>
    </source>
</reference>
<evidence type="ECO:0000313" key="9">
    <source>
        <dbReference type="Proteomes" id="UP001596312"/>
    </source>
</evidence>
<keyword evidence="3" id="KW-0560">Oxidoreductase</keyword>
<evidence type="ECO:0000256" key="5">
    <source>
        <dbReference type="ARBA" id="ARBA00023244"/>
    </source>
</evidence>
<feature type="domain" description="Siroheme synthase central" evidence="7">
    <location>
        <begin position="126"/>
        <end position="146"/>
    </location>
</feature>
<dbReference type="InterPro" id="IPR036291">
    <property type="entry name" value="NAD(P)-bd_dom_sf"/>
</dbReference>
<evidence type="ECO:0000256" key="4">
    <source>
        <dbReference type="ARBA" id="ARBA00023027"/>
    </source>
</evidence>
<evidence type="ECO:0000259" key="7">
    <source>
        <dbReference type="Pfam" id="PF14824"/>
    </source>
</evidence>
<evidence type="ECO:0000256" key="1">
    <source>
        <dbReference type="ARBA" id="ARBA00005010"/>
    </source>
</evidence>
<dbReference type="SUPFAM" id="SSF75615">
    <property type="entry name" value="Siroheme synthase middle domains-like"/>
    <property type="match status" value="1"/>
</dbReference>
<dbReference type="PANTHER" id="PTHR35330:SF1">
    <property type="entry name" value="SIROHEME BIOSYNTHESIS PROTEIN MET8"/>
    <property type="match status" value="1"/>
</dbReference>
<sequence length="216" mass="23126">MIPLLHDFEGQTVMVFGGGSVGARKARRFAREARTLVVSPAFDGEREFGDSELVRAAPTPEDVPDWFERTRPALAVAATDDGELNAAIEREARERGVLVNRADTHGSREPGSVVVPATVREDPVVVSVSTGGTSPALSRELRKRIEPEIEGAGEVAAVAGELREALSGLAAERRREALRGVVSSSSVWKDLRSGDTKRSQVVADVIERVESEGDSA</sequence>
<dbReference type="EC" id="1.3.1.76" evidence="2"/>
<evidence type="ECO:0000256" key="2">
    <source>
        <dbReference type="ARBA" id="ARBA00012400"/>
    </source>
</evidence>
<keyword evidence="4" id="KW-0520">NAD</keyword>
<gene>
    <name evidence="8" type="ORF">ACFQGH_01540</name>
</gene>
<dbReference type="SUPFAM" id="SSF51735">
    <property type="entry name" value="NAD(P)-binding Rossmann-fold domains"/>
    <property type="match status" value="1"/>
</dbReference>
<comment type="catalytic activity">
    <reaction evidence="6">
        <text>precorrin-2 + NAD(+) = sirohydrochlorin + NADH + 2 H(+)</text>
        <dbReference type="Rhea" id="RHEA:15613"/>
        <dbReference type="ChEBI" id="CHEBI:15378"/>
        <dbReference type="ChEBI" id="CHEBI:57540"/>
        <dbReference type="ChEBI" id="CHEBI:57945"/>
        <dbReference type="ChEBI" id="CHEBI:58351"/>
        <dbReference type="ChEBI" id="CHEBI:58827"/>
        <dbReference type="EC" id="1.3.1.76"/>
    </reaction>
</comment>
<dbReference type="EMBL" id="JBHSXQ010000001">
    <property type="protein sequence ID" value="MFC6903875.1"/>
    <property type="molecule type" value="Genomic_DNA"/>
</dbReference>
<dbReference type="RefSeq" id="WP_340602365.1">
    <property type="nucleotide sequence ID" value="NZ_JBBMXV010000001.1"/>
</dbReference>
<name>A0ABD5UXJ9_9EURY</name>
<dbReference type="Pfam" id="PF14824">
    <property type="entry name" value="Sirohm_synth_M"/>
    <property type="match status" value="1"/>
</dbReference>
<keyword evidence="9" id="KW-1185">Reference proteome</keyword>
<dbReference type="GO" id="GO:0006779">
    <property type="term" value="P:porphyrin-containing compound biosynthetic process"/>
    <property type="evidence" value="ECO:0007669"/>
    <property type="project" value="UniProtKB-KW"/>
</dbReference>